<dbReference type="InterPro" id="IPR017035">
    <property type="entry name" value="UCP035009_HsdR_All3000-type"/>
</dbReference>
<dbReference type="PIRSF" id="PIRSF035009">
    <property type="entry name" value="UCP035009_HSDR_N"/>
    <property type="match status" value="1"/>
</dbReference>
<keyword evidence="3" id="KW-1185">Reference proteome</keyword>
<protein>
    <recommendedName>
        <fullName evidence="1">Restriction endonuclease type I HsdR N-terminal domain-containing protein</fullName>
    </recommendedName>
</protein>
<dbReference type="AlphaFoldDB" id="A0A1N6EBB3"/>
<dbReference type="Proteomes" id="UP000185207">
    <property type="component" value="Unassembled WGS sequence"/>
</dbReference>
<dbReference type="STRING" id="1416779.SAMN05444409_0442"/>
<evidence type="ECO:0000313" key="3">
    <source>
        <dbReference type="Proteomes" id="UP000185207"/>
    </source>
</evidence>
<name>A0A1N6EBB3_9FLAO</name>
<dbReference type="RefSeq" id="WP_074233284.1">
    <property type="nucleotide sequence ID" value="NZ_FSRK01000001.1"/>
</dbReference>
<feature type="domain" description="Restriction endonuclease type I HsdR N-terminal" evidence="1">
    <location>
        <begin position="22"/>
        <end position="125"/>
    </location>
</feature>
<accession>A0A1N6EBB3</accession>
<organism evidence="2 3">
    <name type="scientific">Epilithonimonas zeae</name>
    <dbReference type="NCBI Taxonomy" id="1416779"/>
    <lineage>
        <taxon>Bacteria</taxon>
        <taxon>Pseudomonadati</taxon>
        <taxon>Bacteroidota</taxon>
        <taxon>Flavobacteriia</taxon>
        <taxon>Flavobacteriales</taxon>
        <taxon>Weeksellaceae</taxon>
        <taxon>Chryseobacterium group</taxon>
        <taxon>Epilithonimonas</taxon>
    </lineage>
</organism>
<sequence length="356" mass="41338">MELKLKLEQLHQRVNGLKDQIQTEEATKTAFVMPFIQILGYDIFNPTEVIPEFIADIGTKKGEKVDFVIKKDNEPILIIECKSWKENADAHNSQLHRYYHVSKARFGVLTNGITYNFYTDLEKPNIMDEKPFFTINLDDLKDSSIKVLESFTKSGYNLESILDSAEALKYIKAIRKEFEKEIENPSDEIVKLLVNRFFERPLTANRMVIFKEYTKRALSLSISESISSRLKSALVINDNIETEKTTVSMTNIDQNNETSKVITTDEELEAFQIVKAILREKISAERIAYRDTQSYFGILLDDNNRKPICRFHFGANRKLIELFHNGKDSGEKMNLDSLDEIYNHRNELHQTIENYN</sequence>
<proteinExistence type="predicted"/>
<evidence type="ECO:0000259" key="1">
    <source>
        <dbReference type="Pfam" id="PF04313"/>
    </source>
</evidence>
<dbReference type="InterPro" id="IPR007409">
    <property type="entry name" value="Restrct_endonuc_type1_HsdR_N"/>
</dbReference>
<evidence type="ECO:0000313" key="2">
    <source>
        <dbReference type="EMBL" id="SIN80261.1"/>
    </source>
</evidence>
<gene>
    <name evidence="2" type="ORF">SAMN05444409_0442</name>
</gene>
<dbReference type="Gene3D" id="3.90.1570.30">
    <property type="match status" value="1"/>
</dbReference>
<dbReference type="OrthoDB" id="9148007at2"/>
<reference evidence="3" key="1">
    <citation type="submission" date="2016-11" db="EMBL/GenBank/DDBJ databases">
        <authorList>
            <person name="Varghese N."/>
            <person name="Submissions S."/>
        </authorList>
    </citation>
    <scope>NUCLEOTIDE SEQUENCE [LARGE SCALE GENOMIC DNA]</scope>
    <source>
        <strain evidence="3">DSM 27623</strain>
    </source>
</reference>
<dbReference type="Pfam" id="PF04313">
    <property type="entry name" value="HSDR_N"/>
    <property type="match status" value="1"/>
</dbReference>
<dbReference type="EMBL" id="FSRK01000001">
    <property type="protein sequence ID" value="SIN80261.1"/>
    <property type="molecule type" value="Genomic_DNA"/>
</dbReference>